<name>A0A7L0D0W9_9CHAR</name>
<protein>
    <submittedName>
        <fullName evidence="3">OSTB protein</fullName>
    </submittedName>
</protein>
<keyword evidence="1" id="KW-1133">Transmembrane helix</keyword>
<proteinExistence type="predicted"/>
<dbReference type="PROSITE" id="PS50231">
    <property type="entry name" value="RICIN_B_LECTIN"/>
    <property type="match status" value="1"/>
</dbReference>
<feature type="transmembrane region" description="Helical" evidence="1">
    <location>
        <begin position="187"/>
        <end position="211"/>
    </location>
</feature>
<dbReference type="GO" id="GO:0015721">
    <property type="term" value="P:bile acid and bile salt transport"/>
    <property type="evidence" value="ECO:0007669"/>
    <property type="project" value="InterPro"/>
</dbReference>
<dbReference type="GO" id="GO:0005886">
    <property type="term" value="C:plasma membrane"/>
    <property type="evidence" value="ECO:0007669"/>
    <property type="project" value="InterPro"/>
</dbReference>
<keyword evidence="1" id="KW-0812">Transmembrane</keyword>
<dbReference type="PANTHER" id="PTHR36129">
    <property type="entry name" value="ORGANIC SOLUTE TRANSPORTER SUBUNIT BETA-RELATED"/>
    <property type="match status" value="1"/>
</dbReference>
<dbReference type="PANTHER" id="PTHR36129:SF3">
    <property type="match status" value="1"/>
</dbReference>
<sequence length="286" mass="32103">VPSGWPHSHSAFFTDTEAFLLKNAKLKLCLQASGMSGSLLLQDCNPESDFQDWSWRGDSLMNHGTQSCLSVVEADRVQMSLCSSTGYMSWDCSNSMLLPLGRSQTYLVANRKGVTLSNTSNLKAQWKDVADRSVCEVKAEPDRYFTAALTSTHQDSTAGNITLVLGVTEVQLEQLLWFFRREDPSTWNYSILAISLVAMILGLVLLSLNVLQNRKRKIDRYRGAKQIVQQAELEAKQALMSMQEYSLADLQKQEPVPQEQRSGDVMVQWKDGTITSLYTERSEDAM</sequence>
<dbReference type="EMBL" id="VXAI01000095">
    <property type="protein sequence ID" value="NXJ64646.1"/>
    <property type="molecule type" value="Genomic_DNA"/>
</dbReference>
<dbReference type="CDD" id="cd23385">
    <property type="entry name" value="beta-trefoil_Ricin_MRC-like"/>
    <property type="match status" value="1"/>
</dbReference>
<dbReference type="Pfam" id="PF15048">
    <property type="entry name" value="OSTbeta"/>
    <property type="match status" value="1"/>
</dbReference>
<dbReference type="InterPro" id="IPR052678">
    <property type="entry name" value="OST-beta_subunit"/>
</dbReference>
<evidence type="ECO:0000313" key="4">
    <source>
        <dbReference type="Proteomes" id="UP000545435"/>
    </source>
</evidence>
<organism evidence="3 4">
    <name type="scientific">Rostratula benghalensis</name>
    <name type="common">greater painted-snipe</name>
    <dbReference type="NCBI Taxonomy" id="118793"/>
    <lineage>
        <taxon>Eukaryota</taxon>
        <taxon>Metazoa</taxon>
        <taxon>Chordata</taxon>
        <taxon>Craniata</taxon>
        <taxon>Vertebrata</taxon>
        <taxon>Euteleostomi</taxon>
        <taxon>Archelosauria</taxon>
        <taxon>Archosauria</taxon>
        <taxon>Dinosauria</taxon>
        <taxon>Saurischia</taxon>
        <taxon>Theropoda</taxon>
        <taxon>Coelurosauria</taxon>
        <taxon>Aves</taxon>
        <taxon>Neognathae</taxon>
        <taxon>Neoaves</taxon>
        <taxon>Charadriiformes</taxon>
        <taxon>Rostratulidae</taxon>
        <taxon>Rostratula</taxon>
    </lineage>
</organism>
<dbReference type="SUPFAM" id="SSF50370">
    <property type="entry name" value="Ricin B-like lectins"/>
    <property type="match status" value="1"/>
</dbReference>
<dbReference type="GO" id="GO:0022857">
    <property type="term" value="F:transmembrane transporter activity"/>
    <property type="evidence" value="ECO:0007669"/>
    <property type="project" value="InterPro"/>
</dbReference>
<keyword evidence="1" id="KW-0472">Membrane</keyword>
<evidence type="ECO:0000256" key="1">
    <source>
        <dbReference type="SAM" id="Phobius"/>
    </source>
</evidence>
<accession>A0A7L0D0W9</accession>
<feature type="non-terminal residue" evidence="3">
    <location>
        <position position="286"/>
    </location>
</feature>
<dbReference type="SMART" id="SM00458">
    <property type="entry name" value="RICIN"/>
    <property type="match status" value="1"/>
</dbReference>
<evidence type="ECO:0000259" key="2">
    <source>
        <dbReference type="SMART" id="SM00458"/>
    </source>
</evidence>
<dbReference type="InterPro" id="IPR000772">
    <property type="entry name" value="Ricin_B_lectin"/>
</dbReference>
<feature type="domain" description="Ricin B lectin" evidence="2">
    <location>
        <begin position="16"/>
        <end position="129"/>
    </location>
</feature>
<keyword evidence="4" id="KW-1185">Reference proteome</keyword>
<dbReference type="GO" id="GO:0046982">
    <property type="term" value="F:protein heterodimerization activity"/>
    <property type="evidence" value="ECO:0007669"/>
    <property type="project" value="InterPro"/>
</dbReference>
<dbReference type="InterPro" id="IPR029387">
    <property type="entry name" value="OSTbeta"/>
</dbReference>
<gene>
    <name evidence="3" type="primary">Slc51b</name>
    <name evidence="3" type="ORF">ROSBEN_R03874</name>
</gene>
<dbReference type="Proteomes" id="UP000545435">
    <property type="component" value="Unassembled WGS sequence"/>
</dbReference>
<dbReference type="AlphaFoldDB" id="A0A7L0D0W9"/>
<dbReference type="InterPro" id="IPR035992">
    <property type="entry name" value="Ricin_B-like_lectins"/>
</dbReference>
<feature type="non-terminal residue" evidence="3">
    <location>
        <position position="1"/>
    </location>
</feature>
<comment type="caution">
    <text evidence="3">The sequence shown here is derived from an EMBL/GenBank/DDBJ whole genome shotgun (WGS) entry which is preliminary data.</text>
</comment>
<reference evidence="3 4" key="1">
    <citation type="submission" date="2019-09" db="EMBL/GenBank/DDBJ databases">
        <title>Bird 10,000 Genomes (B10K) Project - Family phase.</title>
        <authorList>
            <person name="Zhang G."/>
        </authorList>
    </citation>
    <scope>NUCLEOTIDE SEQUENCE [LARGE SCALE GENOMIC DNA]</scope>
    <source>
        <strain evidence="3">B10K-DU-006-20</strain>
        <tissue evidence="3">Mixed tissue sample</tissue>
    </source>
</reference>
<evidence type="ECO:0000313" key="3">
    <source>
        <dbReference type="EMBL" id="NXJ64646.1"/>
    </source>
</evidence>
<dbReference type="Gene3D" id="2.80.10.50">
    <property type="match status" value="1"/>
</dbReference>